<feature type="coiled-coil region" evidence="4">
    <location>
        <begin position="231"/>
        <end position="346"/>
    </location>
</feature>
<evidence type="ECO:0000256" key="5">
    <source>
        <dbReference type="SAM" id="MobiDB-lite"/>
    </source>
</evidence>
<dbReference type="EMBL" id="FOPI01000015">
    <property type="protein sequence ID" value="SFG37363.1"/>
    <property type="molecule type" value="Genomic_DNA"/>
</dbReference>
<evidence type="ECO:0000256" key="3">
    <source>
        <dbReference type="ARBA" id="ARBA00013368"/>
    </source>
</evidence>
<dbReference type="RefSeq" id="WP_046922613.1">
    <property type="nucleotide sequence ID" value="NZ_AYYL01000023.1"/>
</dbReference>
<keyword evidence="7" id="KW-0378">Hydrolase</keyword>
<gene>
    <name evidence="7" type="ORF">SAMN02910432_01112</name>
</gene>
<evidence type="ECO:0000259" key="6">
    <source>
        <dbReference type="Pfam" id="PF13476"/>
    </source>
</evidence>
<feature type="domain" description="Rad50/SbcC-type AAA" evidence="6">
    <location>
        <begin position="5"/>
        <end position="292"/>
    </location>
</feature>
<name>A0A1I2RBE4_9LACO</name>
<dbReference type="InterPro" id="IPR027417">
    <property type="entry name" value="P-loop_NTPase"/>
</dbReference>
<comment type="subunit">
    <text evidence="2">Heterodimer of SbcC and SbcD.</text>
</comment>
<dbReference type="Pfam" id="PF13558">
    <property type="entry name" value="SbcC_Walker_B"/>
    <property type="match status" value="1"/>
</dbReference>
<comment type="similarity">
    <text evidence="1">Belongs to the SMC family. SbcC subfamily.</text>
</comment>
<dbReference type="OrthoDB" id="9795626at2"/>
<dbReference type="PANTHER" id="PTHR32114">
    <property type="entry name" value="ABC TRANSPORTER ABCH.3"/>
    <property type="match status" value="1"/>
</dbReference>
<feature type="region of interest" description="Disordered" evidence="5">
    <location>
        <begin position="604"/>
        <end position="624"/>
    </location>
</feature>
<evidence type="ECO:0000256" key="1">
    <source>
        <dbReference type="ARBA" id="ARBA00006930"/>
    </source>
</evidence>
<dbReference type="Pfam" id="PF13476">
    <property type="entry name" value="AAA_23"/>
    <property type="match status" value="1"/>
</dbReference>
<evidence type="ECO:0000256" key="2">
    <source>
        <dbReference type="ARBA" id="ARBA00011322"/>
    </source>
</evidence>
<keyword evidence="4" id="KW-0175">Coiled coil</keyword>
<keyword evidence="7" id="KW-0540">Nuclease</keyword>
<keyword evidence="7" id="KW-0269">Exonuclease</keyword>
<dbReference type="InterPro" id="IPR038729">
    <property type="entry name" value="Rad50/SbcC_AAA"/>
</dbReference>
<organism evidence="7 8">
    <name type="scientific">Ligilactobacillus ruminis DSM 20403 = NBRC 102161</name>
    <dbReference type="NCBI Taxonomy" id="1423798"/>
    <lineage>
        <taxon>Bacteria</taxon>
        <taxon>Bacillati</taxon>
        <taxon>Bacillota</taxon>
        <taxon>Bacilli</taxon>
        <taxon>Lactobacillales</taxon>
        <taxon>Lactobacillaceae</taxon>
        <taxon>Ligilactobacillus</taxon>
    </lineage>
</organism>
<dbReference type="GO" id="GO:0004527">
    <property type="term" value="F:exonuclease activity"/>
    <property type="evidence" value="ECO:0007669"/>
    <property type="project" value="UniProtKB-KW"/>
</dbReference>
<reference evidence="8" key="1">
    <citation type="submission" date="2016-10" db="EMBL/GenBank/DDBJ databases">
        <authorList>
            <person name="Varghese N."/>
            <person name="Submissions S."/>
        </authorList>
    </citation>
    <scope>NUCLEOTIDE SEQUENCE [LARGE SCALE GENOMIC DNA]</scope>
    <source>
        <strain evidence="8">DSM 20403</strain>
    </source>
</reference>
<feature type="coiled-coil region" evidence="4">
    <location>
        <begin position="381"/>
        <end position="497"/>
    </location>
</feature>
<evidence type="ECO:0000313" key="7">
    <source>
        <dbReference type="EMBL" id="SFG37363.1"/>
    </source>
</evidence>
<dbReference type="Gene3D" id="3.40.50.300">
    <property type="entry name" value="P-loop containing nucleotide triphosphate hydrolases"/>
    <property type="match status" value="2"/>
</dbReference>
<evidence type="ECO:0000256" key="4">
    <source>
        <dbReference type="SAM" id="Coils"/>
    </source>
</evidence>
<accession>A0A1I2RBE4</accession>
<dbReference type="PANTHER" id="PTHR32114:SF2">
    <property type="entry name" value="ABC TRANSPORTER ABCH.3"/>
    <property type="match status" value="1"/>
</dbReference>
<dbReference type="SUPFAM" id="SSF52540">
    <property type="entry name" value="P-loop containing nucleoside triphosphate hydrolases"/>
    <property type="match status" value="1"/>
</dbReference>
<protein>
    <recommendedName>
        <fullName evidence="3">Nuclease SbcCD subunit C</fullName>
    </recommendedName>
</protein>
<proteinExistence type="inferred from homology"/>
<evidence type="ECO:0000313" key="8">
    <source>
        <dbReference type="Proteomes" id="UP000182635"/>
    </source>
</evidence>
<sequence length="1034" mass="118231">MKPLKLKMKNFGPYKDAEVDFTKFSEAPLFLITGATGSGKTTIFDAMCFALYGRSSTDKDRNVFLLRSDFVKDCKEKTEVELTFSHQGKEYTVNRSFYQTAGQEKNGKITKKAILRYQDENGNLAELKGPNEIGVKVTSLLNLSAEQFSKIILLPQGKFKEFLMSDSNKKEKILNQIFGTDFYDEWVSEIKKQADESRSDSDETKKELLFEQKQAIFSEAEPEAEPVEDWFDALDLQIKRDEENCAKAKEAEEETQKKVNEALKKMALAERLEQDFQEFEEVSRKKELLEREQAKINEQKNYLAELNWAFGCETMVFRKKTSQKRLEELRADIEKQNAEFSETKEKFSKALETKQSLLRKAPQKDKAQADFNLWQGRVGIYDEAEQKNAELADLQAQADKSSKKLAGKKAELERKISSKNALDKFIEKNSGADDEKHCLELEIQQLKENEKKLQDYKAQQQKAEVLKNEQVVLEKESAEASELQKTAEQEYENIQSQWARLQINELAKLLKPGEACPVCGSLEHPSPAFGDEKTVYVTENQVKKAKEKHDEAVADASEKKAKADAKSKEFSERQADFLEKITEFSRSLGYDTIEISELEKKLDAKRSANEEKLSQARETARKRTEAEVKLKTLQTEIERGEKLVSDLKQELSECQAMISGKKAGLAELEKQLPKQFKTRKELQEQLNQWDEFVKKYDADKENNDKEVSDLDKRRASLQSLIEKENINLGNESNLFHASEKEIESACLKKGISAERLYELLAEKDRIAEIEREISDFQKKEATVSGEYAASQKKIDGKIRPNIEEIKRIQRDEQERHGRAKEFLQQSDNLLNKNKECRRKVEKVWKNSKKKLELAERKQSLYNVLRGQKGIAPGFSRFVLANYFRSVIEVANVHLDKLTGGRYNLVLDDTAKANLKNMGLELDVYDDNAGVNRPVHTLSGGESFIFSLSLAMALGEVIQERNGGISIEAMFIDEGFGTLDDERLQSVLSALQSLENNNRMIGIISHVDKFKEQIPAQIQVTSKEGISTIGYQTEF</sequence>
<dbReference type="Proteomes" id="UP000182635">
    <property type="component" value="Unassembled WGS sequence"/>
</dbReference>
<dbReference type="AlphaFoldDB" id="A0A1I2RBE4"/>